<dbReference type="FunFam" id="3.30.710.10:FF:000026">
    <property type="entry name" value="E3 ubiquitin ligase complex SCF subunit"/>
    <property type="match status" value="1"/>
</dbReference>
<evidence type="ECO:0000256" key="1">
    <source>
        <dbReference type="ARBA" id="ARBA00009993"/>
    </source>
</evidence>
<dbReference type="PIRSF" id="PIRSF028729">
    <property type="entry name" value="E3_ubiquit_lig_SCF_Skp"/>
    <property type="match status" value="1"/>
</dbReference>
<dbReference type="InterPro" id="IPR016072">
    <property type="entry name" value="Skp1_comp_dimer"/>
</dbReference>
<dbReference type="GO" id="GO:0006511">
    <property type="term" value="P:ubiquitin-dependent protein catabolic process"/>
    <property type="evidence" value="ECO:0007669"/>
    <property type="project" value="InterPro"/>
</dbReference>
<evidence type="ECO:0000256" key="2">
    <source>
        <dbReference type="ARBA" id="ARBA00022786"/>
    </source>
</evidence>
<dbReference type="EMBL" id="CAJPVJ010006034">
    <property type="protein sequence ID" value="CAG2170080.1"/>
    <property type="molecule type" value="Genomic_DNA"/>
</dbReference>
<protein>
    <recommendedName>
        <fullName evidence="9">Skp1-related protein</fullName>
    </recommendedName>
</protein>
<evidence type="ECO:0000256" key="3">
    <source>
        <dbReference type="PIRNR" id="PIRNR028729"/>
    </source>
</evidence>
<reference evidence="7" key="1">
    <citation type="submission" date="2020-11" db="EMBL/GenBank/DDBJ databases">
        <authorList>
            <person name="Tran Van P."/>
        </authorList>
    </citation>
    <scope>NUCLEOTIDE SEQUENCE</scope>
</reference>
<evidence type="ECO:0000256" key="4">
    <source>
        <dbReference type="SAM" id="MobiDB-lite"/>
    </source>
</evidence>
<evidence type="ECO:0000313" key="7">
    <source>
        <dbReference type="EMBL" id="CAD7652893.1"/>
    </source>
</evidence>
<dbReference type="InterPro" id="IPR016897">
    <property type="entry name" value="SKP1"/>
</dbReference>
<dbReference type="InterPro" id="IPR016073">
    <property type="entry name" value="Skp1_comp_POZ"/>
</dbReference>
<feature type="domain" description="SKP1 component POZ" evidence="6">
    <location>
        <begin position="45"/>
        <end position="112"/>
    </location>
</feature>
<keyword evidence="2 3" id="KW-0833">Ubl conjugation pathway</keyword>
<keyword evidence="8" id="KW-1185">Reference proteome</keyword>
<feature type="region of interest" description="Disordered" evidence="4">
    <location>
        <begin position="1"/>
        <end position="26"/>
    </location>
</feature>
<dbReference type="Pfam" id="PF01466">
    <property type="entry name" value="Skp1"/>
    <property type="match status" value="1"/>
</dbReference>
<sequence>MNGEYSLDTTEGMAASGDPPTNNAVDDYDAEEALERQREEENKIKIKLKSFEGGVYECGLTAAKMSVMVANMLDALQETDLTKIATREPIPLQNDAVTNKALEKIVEWVDHHWDDPPIDPDFDDEKERRNEELSHWDKQFIDIADQGELFDIIAAANFMDIKGLVEVGAKHICNKIKGKSCTEVREMLKIHNDFTPEEEAAIHKENEWIYAKD</sequence>
<dbReference type="SUPFAM" id="SSF81382">
    <property type="entry name" value="Skp1 dimerisation domain-like"/>
    <property type="match status" value="1"/>
</dbReference>
<dbReference type="EMBL" id="OC920859">
    <property type="protein sequence ID" value="CAD7652893.1"/>
    <property type="molecule type" value="Genomic_DNA"/>
</dbReference>
<comment type="similarity">
    <text evidence="1 3">Belongs to the SKP1 family.</text>
</comment>
<dbReference type="InterPro" id="IPR011333">
    <property type="entry name" value="SKP1/BTB/POZ_sf"/>
</dbReference>
<dbReference type="Proteomes" id="UP000728032">
    <property type="component" value="Unassembled WGS sequence"/>
</dbReference>
<dbReference type="SMART" id="SM00512">
    <property type="entry name" value="Skp1"/>
    <property type="match status" value="1"/>
</dbReference>
<evidence type="ECO:0000259" key="5">
    <source>
        <dbReference type="Pfam" id="PF01466"/>
    </source>
</evidence>
<proteinExistence type="inferred from homology"/>
<feature type="domain" description="SKP1 component dimerisation" evidence="5">
    <location>
        <begin position="162"/>
        <end position="209"/>
    </location>
</feature>
<dbReference type="AlphaFoldDB" id="A0A7R9QQG7"/>
<evidence type="ECO:0008006" key="9">
    <source>
        <dbReference type="Google" id="ProtNLM"/>
    </source>
</evidence>
<dbReference type="Pfam" id="PF03931">
    <property type="entry name" value="Skp1_POZ"/>
    <property type="match status" value="1"/>
</dbReference>
<dbReference type="SUPFAM" id="SSF54695">
    <property type="entry name" value="POZ domain"/>
    <property type="match status" value="1"/>
</dbReference>
<dbReference type="GO" id="GO:0016567">
    <property type="term" value="P:protein ubiquitination"/>
    <property type="evidence" value="ECO:0007669"/>
    <property type="project" value="UniProtKB-UniPathway"/>
</dbReference>
<dbReference type="OrthoDB" id="6502682at2759"/>
<dbReference type="InterPro" id="IPR036296">
    <property type="entry name" value="SKP1-like_dim_sf"/>
</dbReference>
<dbReference type="Gene3D" id="3.30.710.10">
    <property type="entry name" value="Potassium Channel Kv1.1, Chain A"/>
    <property type="match status" value="1"/>
</dbReference>
<comment type="pathway">
    <text evidence="3">Protein modification; protein ubiquitination.</text>
</comment>
<gene>
    <name evidence="7" type="ORF">ONB1V03_LOCUS9551</name>
</gene>
<accession>A0A7R9QQG7</accession>
<organism evidence="7">
    <name type="scientific">Oppiella nova</name>
    <dbReference type="NCBI Taxonomy" id="334625"/>
    <lineage>
        <taxon>Eukaryota</taxon>
        <taxon>Metazoa</taxon>
        <taxon>Ecdysozoa</taxon>
        <taxon>Arthropoda</taxon>
        <taxon>Chelicerata</taxon>
        <taxon>Arachnida</taxon>
        <taxon>Acari</taxon>
        <taxon>Acariformes</taxon>
        <taxon>Sarcoptiformes</taxon>
        <taxon>Oribatida</taxon>
        <taxon>Brachypylina</taxon>
        <taxon>Oppioidea</taxon>
        <taxon>Oppiidae</taxon>
        <taxon>Oppiella</taxon>
    </lineage>
</organism>
<name>A0A7R9QQG7_9ACAR</name>
<dbReference type="InterPro" id="IPR001232">
    <property type="entry name" value="SKP1-like"/>
</dbReference>
<dbReference type="PANTHER" id="PTHR11165">
    <property type="entry name" value="SKP1"/>
    <property type="match status" value="1"/>
</dbReference>
<evidence type="ECO:0000313" key="8">
    <source>
        <dbReference type="Proteomes" id="UP000728032"/>
    </source>
</evidence>
<dbReference type="UniPathway" id="UPA00143"/>
<evidence type="ECO:0000259" key="6">
    <source>
        <dbReference type="Pfam" id="PF03931"/>
    </source>
</evidence>